<dbReference type="GO" id="GO:0009099">
    <property type="term" value="P:L-valine biosynthetic process"/>
    <property type="evidence" value="ECO:0007669"/>
    <property type="project" value="TreeGrafter"/>
</dbReference>
<protein>
    <recommendedName>
        <fullName evidence="5">Thiamine pyrophosphate enzyme N-terminal TPP-binding domain-containing protein</fullName>
    </recommendedName>
</protein>
<dbReference type="InterPro" id="IPR029035">
    <property type="entry name" value="DHS-like_NAD/FAD-binding_dom"/>
</dbReference>
<dbReference type="GO" id="GO:0003984">
    <property type="term" value="F:acetolactate synthase activity"/>
    <property type="evidence" value="ECO:0007669"/>
    <property type="project" value="TreeGrafter"/>
</dbReference>
<dbReference type="GO" id="GO:0000287">
    <property type="term" value="F:magnesium ion binding"/>
    <property type="evidence" value="ECO:0007669"/>
    <property type="project" value="InterPro"/>
</dbReference>
<feature type="domain" description="Thiamine pyrophosphate enzyme central" evidence="2">
    <location>
        <begin position="196"/>
        <end position="327"/>
    </location>
</feature>
<dbReference type="InterPro" id="IPR045229">
    <property type="entry name" value="TPP_enz"/>
</dbReference>
<dbReference type="GO" id="GO:0009097">
    <property type="term" value="P:isoleucine biosynthetic process"/>
    <property type="evidence" value="ECO:0007669"/>
    <property type="project" value="TreeGrafter"/>
</dbReference>
<dbReference type="PANTHER" id="PTHR18968:SF167">
    <property type="entry name" value="ACETOLACTATE SYNTHASE LARGE SUBUNIT ILVB2-RELATED"/>
    <property type="match status" value="1"/>
</dbReference>
<reference evidence="4" key="1">
    <citation type="submission" date="2018-05" db="EMBL/GenBank/DDBJ databases">
        <authorList>
            <person name="Lanie J.A."/>
            <person name="Ng W.-L."/>
            <person name="Kazmierczak K.M."/>
            <person name="Andrzejewski T.M."/>
            <person name="Davidsen T.M."/>
            <person name="Wayne K.J."/>
            <person name="Tettelin H."/>
            <person name="Glass J.I."/>
            <person name="Rusch D."/>
            <person name="Podicherti R."/>
            <person name="Tsui H.-C.T."/>
            <person name="Winkler M.E."/>
        </authorList>
    </citation>
    <scope>NUCLEOTIDE SEQUENCE</scope>
</reference>
<evidence type="ECO:0000259" key="2">
    <source>
        <dbReference type="Pfam" id="PF00205"/>
    </source>
</evidence>
<dbReference type="InterPro" id="IPR012001">
    <property type="entry name" value="Thiamin_PyroP_enz_TPP-bd_dom"/>
</dbReference>
<name>A0A382GTF6_9ZZZZ</name>
<evidence type="ECO:0000313" key="4">
    <source>
        <dbReference type="EMBL" id="SVB77823.1"/>
    </source>
</evidence>
<accession>A0A382GTF6</accession>
<dbReference type="Gene3D" id="3.40.50.970">
    <property type="match status" value="1"/>
</dbReference>
<evidence type="ECO:0008006" key="5">
    <source>
        <dbReference type="Google" id="ProtNLM"/>
    </source>
</evidence>
<dbReference type="AlphaFoldDB" id="A0A382GTF6"/>
<dbReference type="GO" id="GO:0050660">
    <property type="term" value="F:flavin adenine dinucleotide binding"/>
    <property type="evidence" value="ECO:0007669"/>
    <property type="project" value="TreeGrafter"/>
</dbReference>
<dbReference type="SUPFAM" id="SSF52467">
    <property type="entry name" value="DHS-like NAD/FAD-binding domain"/>
    <property type="match status" value="1"/>
</dbReference>
<sequence length="372" mass="39787">MREHMTGGDAMVQAVLRHGVNTVFGLPGVQTYPIIDALQRAGNQVRFVSSRHEQGSGYMAYGYAKASARPGVYTVVPGPGVLNTGGALCTAVAGSAPVMCLTGNVPSNFIGKGRGHLHELPDQLATLRSFIKWAERADCPQETPGVIDEAFNQMLSGKPGPVAVEMCWDTMADSALVTMPELPTPPAGPEVDQDEIEAAGKLLTEARRPMIMCGAGTQHASKEVLALAEILDAPVTAFRSGRGVVAEDHELGVSSAAAWELWQDTDLLIGIGSRCEMPYLRWTGMTRADDRPAGPKLIRIEIDPVELLRLKPDLGIVADSADGTRALAEEAAKSYRKTANARTRIADAKVTARAKVERIQPHVAYLDTIRSA</sequence>
<gene>
    <name evidence="4" type="ORF">METZ01_LOCUS230677</name>
</gene>
<dbReference type="InterPro" id="IPR029061">
    <property type="entry name" value="THDP-binding"/>
</dbReference>
<dbReference type="PANTHER" id="PTHR18968">
    <property type="entry name" value="THIAMINE PYROPHOSPHATE ENZYMES"/>
    <property type="match status" value="1"/>
</dbReference>
<feature type="domain" description="Thiamine pyrophosphate enzyme N-terminal TPP-binding" evidence="3">
    <location>
        <begin position="5"/>
        <end position="125"/>
    </location>
</feature>
<dbReference type="GO" id="GO:0030976">
    <property type="term" value="F:thiamine pyrophosphate binding"/>
    <property type="evidence" value="ECO:0007669"/>
    <property type="project" value="InterPro"/>
</dbReference>
<evidence type="ECO:0000256" key="1">
    <source>
        <dbReference type="ARBA" id="ARBA00007812"/>
    </source>
</evidence>
<dbReference type="SUPFAM" id="SSF52518">
    <property type="entry name" value="Thiamin diphosphate-binding fold (THDP-binding)"/>
    <property type="match status" value="1"/>
</dbReference>
<feature type="non-terminal residue" evidence="4">
    <location>
        <position position="372"/>
    </location>
</feature>
<comment type="similarity">
    <text evidence="1">Belongs to the TPP enzyme family.</text>
</comment>
<organism evidence="4">
    <name type="scientific">marine metagenome</name>
    <dbReference type="NCBI Taxonomy" id="408172"/>
    <lineage>
        <taxon>unclassified sequences</taxon>
        <taxon>metagenomes</taxon>
        <taxon>ecological metagenomes</taxon>
    </lineage>
</organism>
<evidence type="ECO:0000259" key="3">
    <source>
        <dbReference type="Pfam" id="PF02776"/>
    </source>
</evidence>
<dbReference type="GO" id="GO:0005948">
    <property type="term" value="C:acetolactate synthase complex"/>
    <property type="evidence" value="ECO:0007669"/>
    <property type="project" value="TreeGrafter"/>
</dbReference>
<dbReference type="Pfam" id="PF00205">
    <property type="entry name" value="TPP_enzyme_M"/>
    <property type="match status" value="1"/>
</dbReference>
<dbReference type="Pfam" id="PF02776">
    <property type="entry name" value="TPP_enzyme_N"/>
    <property type="match status" value="1"/>
</dbReference>
<dbReference type="Gene3D" id="3.40.50.1220">
    <property type="entry name" value="TPP-binding domain"/>
    <property type="match status" value="1"/>
</dbReference>
<dbReference type="EMBL" id="UINC01057064">
    <property type="protein sequence ID" value="SVB77823.1"/>
    <property type="molecule type" value="Genomic_DNA"/>
</dbReference>
<dbReference type="CDD" id="cd07035">
    <property type="entry name" value="TPP_PYR_POX_like"/>
    <property type="match status" value="1"/>
</dbReference>
<proteinExistence type="inferred from homology"/>
<dbReference type="InterPro" id="IPR012000">
    <property type="entry name" value="Thiamin_PyroP_enz_cen_dom"/>
</dbReference>